<feature type="compositionally biased region" description="Low complexity" evidence="1">
    <location>
        <begin position="168"/>
        <end position="189"/>
    </location>
</feature>
<dbReference type="AlphaFoldDB" id="A0A8H4PI04"/>
<sequence>MYLIVLPCVTRPVLTLATMMPSPFSVRIRSAQSLATLAPESTEMPTSAFLRAMQSLMPSPSIPTQCPAVRRLPTTRAFCCGVSLAKTVHVLTVASNSGVFSSSASCGPVTACTSSSVSSPTPTSPSAWHTLSATGRLSPVSTLICTPSALSCAMAKAASSLGGSMKLSTPSSVMRVSSPPSPSSSSKLTPDSCFSAMSSTRYPSLLSASDSSTSVLFFSGVSGTAMPPWRTVVHSPSTSSKAPLQMSRFWPVAPRTIHEERRRSNVKGIAATFSYCATLTVFSPRWWLRMAKSMLLPLTPWTWASTVASLSTATFSAPV</sequence>
<dbReference type="Proteomes" id="UP000557566">
    <property type="component" value="Unassembled WGS sequence"/>
</dbReference>
<accession>A0A8H4PI04</accession>
<evidence type="ECO:0000313" key="3">
    <source>
        <dbReference type="EMBL" id="KAF4503933.1"/>
    </source>
</evidence>
<evidence type="ECO:0000313" key="4">
    <source>
        <dbReference type="Proteomes" id="UP000557566"/>
    </source>
</evidence>
<evidence type="ECO:0000256" key="1">
    <source>
        <dbReference type="SAM" id="MobiDB-lite"/>
    </source>
</evidence>
<evidence type="ECO:0000313" key="2">
    <source>
        <dbReference type="EMBL" id="KAF4503760.1"/>
    </source>
</evidence>
<feature type="region of interest" description="Disordered" evidence="1">
    <location>
        <begin position="165"/>
        <end position="189"/>
    </location>
</feature>
<name>A0A8H4PI04_9HYPO</name>
<keyword evidence="4" id="KW-1185">Reference proteome</keyword>
<dbReference type="EMBL" id="JAAVMX010000012">
    <property type="protein sequence ID" value="KAF4503933.1"/>
    <property type="molecule type" value="Genomic_DNA"/>
</dbReference>
<protein>
    <submittedName>
        <fullName evidence="3">Uncharacterized protein</fullName>
    </submittedName>
</protein>
<proteinExistence type="predicted"/>
<dbReference type="EMBL" id="JAAVMX010000016">
    <property type="protein sequence ID" value="KAF4503760.1"/>
    <property type="molecule type" value="Genomic_DNA"/>
</dbReference>
<comment type="caution">
    <text evidence="3">The sequence shown here is derived from an EMBL/GenBank/DDBJ whole genome shotgun (WGS) entry which is preliminary data.</text>
</comment>
<reference evidence="3 4" key="1">
    <citation type="journal article" date="2020" name="Genome Biol. Evol.">
        <title>A new high-quality draft genome assembly of the Chinese cordyceps Ophiocordyceps sinensis.</title>
        <authorList>
            <person name="Shu R."/>
            <person name="Zhang J."/>
            <person name="Meng Q."/>
            <person name="Zhang H."/>
            <person name="Zhou G."/>
            <person name="Li M."/>
            <person name="Wu P."/>
            <person name="Zhao Y."/>
            <person name="Chen C."/>
            <person name="Qin Q."/>
        </authorList>
    </citation>
    <scope>NUCLEOTIDE SEQUENCE [LARGE SCALE GENOMIC DNA]</scope>
    <source>
        <strain evidence="3 4">IOZ07</strain>
    </source>
</reference>
<gene>
    <name evidence="3" type="ORF">G6O67_008561</name>
    <name evidence="2" type="ORF">G6O67_008895</name>
</gene>
<organism evidence="3 4">
    <name type="scientific">Ophiocordyceps sinensis</name>
    <dbReference type="NCBI Taxonomy" id="72228"/>
    <lineage>
        <taxon>Eukaryota</taxon>
        <taxon>Fungi</taxon>
        <taxon>Dikarya</taxon>
        <taxon>Ascomycota</taxon>
        <taxon>Pezizomycotina</taxon>
        <taxon>Sordariomycetes</taxon>
        <taxon>Hypocreomycetidae</taxon>
        <taxon>Hypocreales</taxon>
        <taxon>Ophiocordycipitaceae</taxon>
        <taxon>Ophiocordyceps</taxon>
    </lineage>
</organism>